<evidence type="ECO:0000256" key="2">
    <source>
        <dbReference type="SAM" id="MobiDB-lite"/>
    </source>
</evidence>
<proteinExistence type="predicted"/>
<feature type="compositionally biased region" description="Basic and acidic residues" evidence="2">
    <location>
        <begin position="202"/>
        <end position="214"/>
    </location>
</feature>
<evidence type="ECO:0000313" key="3">
    <source>
        <dbReference type="EMBL" id="TRY64700.1"/>
    </source>
</evidence>
<accession>A0A553NH16</accession>
<feature type="compositionally biased region" description="Basic and acidic residues" evidence="2">
    <location>
        <begin position="747"/>
        <end position="758"/>
    </location>
</feature>
<organism evidence="3 4">
    <name type="scientific">Danionella cerebrum</name>
    <dbReference type="NCBI Taxonomy" id="2873325"/>
    <lineage>
        <taxon>Eukaryota</taxon>
        <taxon>Metazoa</taxon>
        <taxon>Chordata</taxon>
        <taxon>Craniata</taxon>
        <taxon>Vertebrata</taxon>
        <taxon>Euteleostomi</taxon>
        <taxon>Actinopterygii</taxon>
        <taxon>Neopterygii</taxon>
        <taxon>Teleostei</taxon>
        <taxon>Ostariophysi</taxon>
        <taxon>Cypriniformes</taxon>
        <taxon>Danionidae</taxon>
        <taxon>Danioninae</taxon>
        <taxon>Danionella</taxon>
    </lineage>
</organism>
<feature type="coiled-coil region" evidence="1">
    <location>
        <begin position="544"/>
        <end position="628"/>
    </location>
</feature>
<dbReference type="AlphaFoldDB" id="A0A553NH16"/>
<dbReference type="GO" id="GO:0010457">
    <property type="term" value="P:centriole-centriole cohesion"/>
    <property type="evidence" value="ECO:0007669"/>
    <property type="project" value="TreeGrafter"/>
</dbReference>
<dbReference type="SUPFAM" id="SSF57997">
    <property type="entry name" value="Tropomyosin"/>
    <property type="match status" value="1"/>
</dbReference>
<evidence type="ECO:0000313" key="4">
    <source>
        <dbReference type="Proteomes" id="UP000316079"/>
    </source>
</evidence>
<dbReference type="OrthoDB" id="10011458at2759"/>
<feature type="region of interest" description="Disordered" evidence="2">
    <location>
        <begin position="126"/>
        <end position="148"/>
    </location>
</feature>
<feature type="region of interest" description="Disordered" evidence="2">
    <location>
        <begin position="739"/>
        <end position="758"/>
    </location>
</feature>
<gene>
    <name evidence="3" type="ORF">DNTS_026563</name>
</gene>
<feature type="coiled-coil region" evidence="1">
    <location>
        <begin position="350"/>
        <end position="487"/>
    </location>
</feature>
<dbReference type="EMBL" id="SRMA01026976">
    <property type="protein sequence ID" value="TRY64700.1"/>
    <property type="molecule type" value="Genomic_DNA"/>
</dbReference>
<dbReference type="STRING" id="623744.A0A553NH16"/>
<protein>
    <recommendedName>
        <fullName evidence="5">Centlein</fullName>
    </recommendedName>
</protein>
<feature type="compositionally biased region" description="Basic and acidic residues" evidence="2">
    <location>
        <begin position="135"/>
        <end position="148"/>
    </location>
</feature>
<dbReference type="GO" id="GO:0005813">
    <property type="term" value="C:centrosome"/>
    <property type="evidence" value="ECO:0007669"/>
    <property type="project" value="TreeGrafter"/>
</dbReference>
<name>A0A553NH16_9TELE</name>
<feature type="non-terminal residue" evidence="3">
    <location>
        <position position="1"/>
    </location>
</feature>
<comment type="caution">
    <text evidence="3">The sequence shown here is derived from an EMBL/GenBank/DDBJ whole genome shotgun (WGS) entry which is preliminary data.</text>
</comment>
<dbReference type="InterPro" id="IPR038810">
    <property type="entry name" value="CNTLN"/>
</dbReference>
<feature type="region of interest" description="Disordered" evidence="2">
    <location>
        <begin position="237"/>
        <end position="262"/>
    </location>
</feature>
<dbReference type="Proteomes" id="UP000316079">
    <property type="component" value="Unassembled WGS sequence"/>
</dbReference>
<evidence type="ECO:0000256" key="1">
    <source>
        <dbReference type="SAM" id="Coils"/>
    </source>
</evidence>
<keyword evidence="1" id="KW-0175">Coiled coil</keyword>
<dbReference type="PANTHER" id="PTHR18957">
    <property type="entry name" value="CENTLEIN"/>
    <property type="match status" value="1"/>
</dbReference>
<sequence length="840" mass="95845">SLQFYCPQVFIVTPCVGPRANLVEELNAALDRIAAQELQVETEELLFREVPEEEVRKSSTPVKATSRRVEETFKKIEQLQTQMVSLKNTVVQLRDEKQTLREANRVLAREREHLLERLQLLQQSKEAQEAQASEQSDRLRAELQSSERKAKDALQAAVQARRKLLKLRQELGVLRAERDFQCKVNNKIRSRTPRADASSRAGRMDSPAKDDWEDMSADRQTRVYFCSESEAFSDSLESRYSVPNQKASRKTKCPPSAPSPKGRGELQIWASSGLCSCQASLRSWLNACVFSSGALPYIGVTVEPSTAPPGCRYMLIRPTDRTGEESRSRSTLLQGVCQQKRKKHIASQSRAVIRQRLLSLQQQVSVLQREKLQLQAEQRHRENQAQEQLHSLLQQLQANKQLSQRQACELAALVQQKSSLQTELDQWRRARQQTSSETEELQNHIKELTQRLKQSASSEMSKHTAANKSLKLQLDERDQKLKELHDRIPVLERDVAMKRQLVEDLRSRLKICQDSEKNHRGVTEDLEKKIRSLCDESTNRKALLDSLKRRLTVATDEKKQLETSCGKLKEELQKKEQRVSLLQAQLGQQEQALAELERTASTQMHALAEQSTQALERLQRKHTATEAQLQQFHTFIQALASELARDVQETKACLRRRKKSDRMPRCSLVKAASILHMSETDLEDILDTDEGEEALEGRGPASDWTQRVQSIIHQQIPFAGPLMDAMLEKMKEGKVLTEELAAASAESPDRRREREREREMSAAGRWRVPHVPVEISTTLICASLLIVSAARPGDRQTGRCLIWKTAHIWLSSGNKELELKLDRSELSAIEKSICFERDRG</sequence>
<feature type="region of interest" description="Disordered" evidence="2">
    <location>
        <begin position="190"/>
        <end position="214"/>
    </location>
</feature>
<dbReference type="PANTHER" id="PTHR18957:SF0">
    <property type="entry name" value="CENTLEIN"/>
    <property type="match status" value="1"/>
</dbReference>
<dbReference type="GO" id="GO:0005814">
    <property type="term" value="C:centriole"/>
    <property type="evidence" value="ECO:0007669"/>
    <property type="project" value="TreeGrafter"/>
</dbReference>
<reference evidence="3 4" key="1">
    <citation type="journal article" date="2019" name="Sci. Data">
        <title>Hybrid genome assembly and annotation of Danionella translucida.</title>
        <authorList>
            <person name="Kadobianskyi M."/>
            <person name="Schulze L."/>
            <person name="Schuelke M."/>
            <person name="Judkewitz B."/>
        </authorList>
    </citation>
    <scope>NUCLEOTIDE SEQUENCE [LARGE SCALE GENOMIC DNA]</scope>
    <source>
        <strain evidence="3 4">Bolton</strain>
    </source>
</reference>
<keyword evidence="4" id="KW-1185">Reference proteome</keyword>
<evidence type="ECO:0008006" key="5">
    <source>
        <dbReference type="Google" id="ProtNLM"/>
    </source>
</evidence>